<dbReference type="RefSeq" id="WP_395418867.1">
    <property type="nucleotide sequence ID" value="NZ_JBIPKE010000020.1"/>
</dbReference>
<evidence type="ECO:0000313" key="2">
    <source>
        <dbReference type="Proteomes" id="UP001610063"/>
    </source>
</evidence>
<organism evidence="1 2">
    <name type="scientific">Marinoscillum luteum</name>
    <dbReference type="NCBI Taxonomy" id="861051"/>
    <lineage>
        <taxon>Bacteria</taxon>
        <taxon>Pseudomonadati</taxon>
        <taxon>Bacteroidota</taxon>
        <taxon>Cytophagia</taxon>
        <taxon>Cytophagales</taxon>
        <taxon>Reichenbachiellaceae</taxon>
        <taxon>Marinoscillum</taxon>
    </lineage>
</organism>
<comment type="caution">
    <text evidence="1">The sequence shown here is derived from an EMBL/GenBank/DDBJ whole genome shotgun (WGS) entry which is preliminary data.</text>
</comment>
<proteinExistence type="predicted"/>
<protein>
    <submittedName>
        <fullName evidence="1">Uncharacterized protein</fullName>
    </submittedName>
</protein>
<sequence>MHTVIKSLLFILIPIMLTGCFSKSSGEFPTAEEEKRTIDASEIEGNWVKFYKIDNQVKVFLNNQLVFDSGVGAEKKDEDISFGFTDELRKGKNKLRIELYNDPPYEGFMGFDKHWEIFYELFKEDVPIDYIHEQADDGKTGMVWSMEHDILVE</sequence>
<dbReference type="Proteomes" id="UP001610063">
    <property type="component" value="Unassembled WGS sequence"/>
</dbReference>
<accession>A0ABW7NCV3</accession>
<gene>
    <name evidence="1" type="ORF">ACHKAR_18280</name>
</gene>
<reference evidence="1 2" key="1">
    <citation type="journal article" date="2013" name="Int. J. Syst. Evol. Microbiol.">
        <title>Marinoscillum luteum sp. nov., isolated from marine sediment.</title>
        <authorList>
            <person name="Cha I.T."/>
            <person name="Park S.J."/>
            <person name="Kim S.J."/>
            <person name="Kim J.G."/>
            <person name="Jung M.Y."/>
            <person name="Shin K.S."/>
            <person name="Kwon K.K."/>
            <person name="Yang S.H."/>
            <person name="Seo Y.S."/>
            <person name="Rhee S.K."/>
        </authorList>
    </citation>
    <scope>NUCLEOTIDE SEQUENCE [LARGE SCALE GENOMIC DNA]</scope>
    <source>
        <strain evidence="1 2">KCTC 23939</strain>
    </source>
</reference>
<evidence type="ECO:0000313" key="1">
    <source>
        <dbReference type="EMBL" id="MFH6985406.1"/>
    </source>
</evidence>
<dbReference type="EMBL" id="JBIPKE010000020">
    <property type="protein sequence ID" value="MFH6985406.1"/>
    <property type="molecule type" value="Genomic_DNA"/>
</dbReference>
<dbReference type="PROSITE" id="PS51257">
    <property type="entry name" value="PROKAR_LIPOPROTEIN"/>
    <property type="match status" value="1"/>
</dbReference>
<keyword evidence="2" id="KW-1185">Reference proteome</keyword>
<name>A0ABW7NCV3_9BACT</name>